<dbReference type="CDD" id="cd03358">
    <property type="entry name" value="LbH_WxcM_N_like"/>
    <property type="match status" value="1"/>
</dbReference>
<dbReference type="GO" id="GO:0043886">
    <property type="term" value="F:structural constituent of carboxysome shell"/>
    <property type="evidence" value="ECO:0007669"/>
    <property type="project" value="UniProtKB-ARBA"/>
</dbReference>
<dbReference type="GO" id="GO:0031470">
    <property type="term" value="C:carboxysome"/>
    <property type="evidence" value="ECO:0007669"/>
    <property type="project" value="UniProtKB-ARBA"/>
</dbReference>
<dbReference type="Gene3D" id="2.160.10.10">
    <property type="entry name" value="Hexapeptide repeat proteins"/>
    <property type="match status" value="1"/>
</dbReference>
<organism evidence="3 4">
    <name type="scientific">Anabaena sphaerica FACHB-251</name>
    <dbReference type="NCBI Taxonomy" id="2692883"/>
    <lineage>
        <taxon>Bacteria</taxon>
        <taxon>Bacillati</taxon>
        <taxon>Cyanobacteriota</taxon>
        <taxon>Cyanophyceae</taxon>
        <taxon>Nostocales</taxon>
        <taxon>Nostocaceae</taxon>
        <taxon>Anabaena</taxon>
    </lineage>
</organism>
<dbReference type="PANTHER" id="PTHR43300">
    <property type="entry name" value="ACETYLTRANSFERASE"/>
    <property type="match status" value="1"/>
</dbReference>
<dbReference type="GO" id="GO:0016740">
    <property type="term" value="F:transferase activity"/>
    <property type="evidence" value="ECO:0007669"/>
    <property type="project" value="UniProtKB-KW"/>
</dbReference>
<reference evidence="4" key="1">
    <citation type="journal article" date="2020" name="ISME J.">
        <title>Comparative genomics reveals insights into cyanobacterial evolution and habitat adaptation.</title>
        <authorList>
            <person name="Chen M.Y."/>
            <person name="Teng W.K."/>
            <person name="Zhao L."/>
            <person name="Hu C.X."/>
            <person name="Zhou Y.K."/>
            <person name="Han B.P."/>
            <person name="Song L.R."/>
            <person name="Shu W.S."/>
        </authorList>
    </citation>
    <scope>NUCLEOTIDE SEQUENCE [LARGE SCALE GENOMIC DNA]</scope>
    <source>
        <strain evidence="4">FACHB-251</strain>
    </source>
</reference>
<comment type="caution">
    <text evidence="3">The sequence shown here is derived from an EMBL/GenBank/DDBJ whole genome shotgun (WGS) entry which is preliminary data.</text>
</comment>
<keyword evidence="1" id="KW-0808">Transferase</keyword>
<dbReference type="InterPro" id="IPR011004">
    <property type="entry name" value="Trimer_LpxA-like_sf"/>
</dbReference>
<dbReference type="PANTHER" id="PTHR43300:SF4">
    <property type="entry name" value="ACYL-[ACYL-CARRIER-PROTEIN]--UDP-N-ACETYLGLUCOSAMINE O-ACYLTRANSFERASE"/>
    <property type="match status" value="1"/>
</dbReference>
<dbReference type="Proteomes" id="UP000662185">
    <property type="component" value="Unassembled WGS sequence"/>
</dbReference>
<dbReference type="PROSITE" id="PS00101">
    <property type="entry name" value="HEXAPEP_TRANSFERASES"/>
    <property type="match status" value="1"/>
</dbReference>
<dbReference type="Pfam" id="PF00132">
    <property type="entry name" value="Hexapep"/>
    <property type="match status" value="2"/>
</dbReference>
<evidence type="ECO:0000256" key="2">
    <source>
        <dbReference type="ARBA" id="ARBA00022737"/>
    </source>
</evidence>
<dbReference type="RefSeq" id="WP_190564598.1">
    <property type="nucleotide sequence ID" value="NZ_JACJQU010000024.1"/>
</dbReference>
<dbReference type="InterPro" id="IPR050179">
    <property type="entry name" value="Trans_hexapeptide_repeat"/>
</dbReference>
<dbReference type="AlphaFoldDB" id="A0A926WKT6"/>
<keyword evidence="2" id="KW-0677">Repeat</keyword>
<dbReference type="SUPFAM" id="SSF51161">
    <property type="entry name" value="Trimeric LpxA-like enzymes"/>
    <property type="match status" value="1"/>
</dbReference>
<evidence type="ECO:0000313" key="3">
    <source>
        <dbReference type="EMBL" id="MBD2296478.1"/>
    </source>
</evidence>
<proteinExistence type="predicted"/>
<sequence length="170" mass="18384">MAINDNVKLGKNVQIFHPHLVNLYGCTVGEKTKIGSFVEIQKNVIVGAKCKISSHTFICEGVFIEDEVFIGHGVMFTNDLYPRATNEDSSMKTEDDWFVTKTYVKLRASIGSNATILAGVTIGENAIVGAGAVVTHDVPDFTIVAGVPARVIGHVPIKLHKSKNLVMTDS</sequence>
<keyword evidence="4" id="KW-1185">Reference proteome</keyword>
<dbReference type="InterPro" id="IPR018357">
    <property type="entry name" value="Hexapep_transf_CS"/>
</dbReference>
<dbReference type="EMBL" id="JACJQU010000024">
    <property type="protein sequence ID" value="MBD2296478.1"/>
    <property type="molecule type" value="Genomic_DNA"/>
</dbReference>
<evidence type="ECO:0000313" key="4">
    <source>
        <dbReference type="Proteomes" id="UP000662185"/>
    </source>
</evidence>
<evidence type="ECO:0000256" key="1">
    <source>
        <dbReference type="ARBA" id="ARBA00022679"/>
    </source>
</evidence>
<protein>
    <submittedName>
        <fullName evidence="3">N-acetyltransferase</fullName>
    </submittedName>
</protein>
<dbReference type="InterPro" id="IPR001451">
    <property type="entry name" value="Hexapep"/>
</dbReference>
<name>A0A926WKT6_9NOST</name>
<accession>A0A926WKT6</accession>
<gene>
    <name evidence="3" type="ORF">H6G06_24120</name>
</gene>